<reference evidence="2" key="1">
    <citation type="submission" date="2021-01" db="EMBL/GenBank/DDBJ databases">
        <authorList>
            <consortium name="Genoscope - CEA"/>
            <person name="William W."/>
        </authorList>
    </citation>
    <scope>NUCLEOTIDE SEQUENCE</scope>
</reference>
<dbReference type="EMBL" id="CAJJDO010000002">
    <property type="protein sequence ID" value="CAD8132726.1"/>
    <property type="molecule type" value="Genomic_DNA"/>
</dbReference>
<dbReference type="AlphaFoldDB" id="A0A8S1RXM2"/>
<feature type="chain" id="PRO_5035825862" evidence="1">
    <location>
        <begin position="16"/>
        <end position="303"/>
    </location>
</feature>
<accession>A0A8S1RXM2</accession>
<keyword evidence="1" id="KW-0732">Signal</keyword>
<dbReference type="OrthoDB" id="317141at2759"/>
<evidence type="ECO:0000256" key="1">
    <source>
        <dbReference type="SAM" id="SignalP"/>
    </source>
</evidence>
<evidence type="ECO:0000313" key="3">
    <source>
        <dbReference type="Proteomes" id="UP000689195"/>
    </source>
</evidence>
<comment type="caution">
    <text evidence="2">The sequence shown here is derived from an EMBL/GenBank/DDBJ whole genome shotgun (WGS) entry which is preliminary data.</text>
</comment>
<name>A0A8S1RXM2_9CILI</name>
<dbReference type="Proteomes" id="UP000689195">
    <property type="component" value="Unassembled WGS sequence"/>
</dbReference>
<feature type="signal peptide" evidence="1">
    <location>
        <begin position="1"/>
        <end position="15"/>
    </location>
</feature>
<proteinExistence type="predicted"/>
<organism evidence="2 3">
    <name type="scientific">Paramecium pentaurelia</name>
    <dbReference type="NCBI Taxonomy" id="43138"/>
    <lineage>
        <taxon>Eukaryota</taxon>
        <taxon>Sar</taxon>
        <taxon>Alveolata</taxon>
        <taxon>Ciliophora</taxon>
        <taxon>Intramacronucleata</taxon>
        <taxon>Oligohymenophorea</taxon>
        <taxon>Peniculida</taxon>
        <taxon>Parameciidae</taxon>
        <taxon>Paramecium</taxon>
    </lineage>
</organism>
<gene>
    <name evidence="2" type="ORF">PPENT_87.1.T0020040</name>
</gene>
<sequence>MLLLLVFLGLYNCVQFPMTQRCACSEFEENTCRYIFYCSWDGSSCIEMQCKYQQKSLCSKLMSSYSCKWNEVAQTCEDHKYECSELTKDECFIFLFGMDCMWQDNQCKPQDCTEDDNCNPLKCSKINQKCGQQGSDLDCSSQTPETCSSFDGEGNICSLNNEQECKEYYAFSQSCSSYEDRLVQCNSICHYDIETQSCIPKECSQITEESQCNYYLLDVPSLEMIPCIWRNDKCNEVTEEDFQTFNQFDCIAHGLVFSSWQSSTSTCKLCTSLVHNPEYEFYELLMNGIEILKWALVYIALQI</sequence>
<keyword evidence="3" id="KW-1185">Reference proteome</keyword>
<evidence type="ECO:0000313" key="2">
    <source>
        <dbReference type="EMBL" id="CAD8132726.1"/>
    </source>
</evidence>
<protein>
    <submittedName>
        <fullName evidence="2">Uncharacterized protein</fullName>
    </submittedName>
</protein>